<dbReference type="AlphaFoldDB" id="A0A420XKG2"/>
<dbReference type="GO" id="GO:0000287">
    <property type="term" value="F:magnesium ion binding"/>
    <property type="evidence" value="ECO:0007669"/>
    <property type="project" value="UniProtKB-UniRule"/>
</dbReference>
<keyword evidence="3 9" id="KW-0808">Transferase</keyword>
<evidence type="ECO:0000256" key="2">
    <source>
        <dbReference type="ARBA" id="ARBA00022490"/>
    </source>
</evidence>
<gene>
    <name evidence="9" type="primary">ackA</name>
    <name evidence="11" type="ORF">CLV35_3697</name>
</gene>
<dbReference type="PANTHER" id="PTHR21060:SF21">
    <property type="entry name" value="ACETATE KINASE"/>
    <property type="match status" value="1"/>
</dbReference>
<dbReference type="InterPro" id="IPR004372">
    <property type="entry name" value="Ac/propionate_kinase"/>
</dbReference>
<keyword evidence="5 9" id="KW-0547">Nucleotide-binding</keyword>
<comment type="pathway">
    <text evidence="9">Metabolic intermediate biosynthesis; acetyl-CoA biosynthesis; acetyl-CoA from acetate: step 1/2.</text>
</comment>
<comment type="catalytic activity">
    <reaction evidence="9">
        <text>acetate + ATP = acetyl phosphate + ADP</text>
        <dbReference type="Rhea" id="RHEA:11352"/>
        <dbReference type="ChEBI" id="CHEBI:22191"/>
        <dbReference type="ChEBI" id="CHEBI:30089"/>
        <dbReference type="ChEBI" id="CHEBI:30616"/>
        <dbReference type="ChEBI" id="CHEBI:456216"/>
        <dbReference type="EC" id="2.7.2.1"/>
    </reaction>
</comment>
<dbReference type="FunCoup" id="A0A420XKG2">
    <property type="interactions" value="111"/>
</dbReference>
<organism evidence="11 12">
    <name type="scientific">Motilibacter peucedani</name>
    <dbReference type="NCBI Taxonomy" id="598650"/>
    <lineage>
        <taxon>Bacteria</taxon>
        <taxon>Bacillati</taxon>
        <taxon>Actinomycetota</taxon>
        <taxon>Actinomycetes</taxon>
        <taxon>Motilibacterales</taxon>
        <taxon>Motilibacteraceae</taxon>
        <taxon>Motilibacter</taxon>
    </lineage>
</organism>
<evidence type="ECO:0000256" key="9">
    <source>
        <dbReference type="HAMAP-Rule" id="MF_00020"/>
    </source>
</evidence>
<accession>A0A420XKG2</accession>
<name>A0A420XKG2_9ACTN</name>
<sequence length="395" mass="41318">MGDGAAGRVLVVNCGSSTVKLAVVDPDTGERPFAGLADRVGTPDASVRVGTTTRTPDDTSHRGALAVALEELPDDVRSGLVAVGHRIVHGGARFTRSVVVDDDVLAELRGLTDLAPLHVAPGVAGIEAALSVLPDLPQVTVFDTAFHQTMPERAYRYAVPEDWYAEHGVRRYGFHGTSHRYVTAVAAEVLDRPLESLRLVSAHLGNGCSAAAVLHGRSVDTTMGLTPLEGLVMGTRSGDIDPAVVEHMARRLGVSAAEVVALLNRESGLLGVSGHRDMRELEAAALAGDAPAQLALELFCYRLAKHVAGLTVALGGLDALVFTGGIGENSTGVRARVQELLAHLGVRADEGANAVRSQEARRVSAPGSPVDVLVIPTDEELVIARDARELVGAAR</sequence>
<evidence type="ECO:0000256" key="3">
    <source>
        <dbReference type="ARBA" id="ARBA00022679"/>
    </source>
</evidence>
<keyword evidence="6 9" id="KW-0418">Kinase</keyword>
<dbReference type="PROSITE" id="PS01076">
    <property type="entry name" value="ACETATE_KINASE_2"/>
    <property type="match status" value="1"/>
</dbReference>
<dbReference type="RefSeq" id="WP_231122033.1">
    <property type="nucleotide sequence ID" value="NZ_RBWV01000016.1"/>
</dbReference>
<evidence type="ECO:0000256" key="7">
    <source>
        <dbReference type="ARBA" id="ARBA00022840"/>
    </source>
</evidence>
<keyword evidence="8 9" id="KW-0460">Magnesium</keyword>
<feature type="site" description="Transition state stabilizer" evidence="9">
    <location>
        <position position="175"/>
    </location>
</feature>
<dbReference type="SUPFAM" id="SSF53067">
    <property type="entry name" value="Actin-like ATPase domain"/>
    <property type="match status" value="2"/>
</dbReference>
<dbReference type="PROSITE" id="PS01075">
    <property type="entry name" value="ACETATE_KINASE_1"/>
    <property type="match status" value="1"/>
</dbReference>
<dbReference type="PRINTS" id="PR00471">
    <property type="entry name" value="ACETATEKNASE"/>
</dbReference>
<evidence type="ECO:0000256" key="5">
    <source>
        <dbReference type="ARBA" id="ARBA00022741"/>
    </source>
</evidence>
<evidence type="ECO:0000256" key="10">
    <source>
        <dbReference type="RuleBase" id="RU003835"/>
    </source>
</evidence>
<comment type="subunit">
    <text evidence="9">Homodimer.</text>
</comment>
<dbReference type="PANTHER" id="PTHR21060">
    <property type="entry name" value="ACETATE KINASE"/>
    <property type="match status" value="1"/>
</dbReference>
<dbReference type="PIRSF" id="PIRSF000722">
    <property type="entry name" value="Acetate_prop_kin"/>
    <property type="match status" value="1"/>
</dbReference>
<dbReference type="InterPro" id="IPR023865">
    <property type="entry name" value="Aliphatic_acid_kinase_CS"/>
</dbReference>
<dbReference type="EMBL" id="RBWV01000016">
    <property type="protein sequence ID" value="RKS68569.1"/>
    <property type="molecule type" value="Genomic_DNA"/>
</dbReference>
<dbReference type="HAMAP" id="MF_00020">
    <property type="entry name" value="Acetate_kinase"/>
    <property type="match status" value="1"/>
</dbReference>
<feature type="binding site" evidence="9">
    <location>
        <begin position="203"/>
        <end position="207"/>
    </location>
    <ligand>
        <name>ATP</name>
        <dbReference type="ChEBI" id="CHEBI:30616"/>
    </ligand>
</feature>
<dbReference type="InterPro" id="IPR000890">
    <property type="entry name" value="Aliphatic_acid_kin_short-chain"/>
</dbReference>
<dbReference type="Pfam" id="PF00871">
    <property type="entry name" value="Acetate_kinase"/>
    <property type="match status" value="1"/>
</dbReference>
<dbReference type="CDD" id="cd24010">
    <property type="entry name" value="ASKHA_NBD_AcK_PK"/>
    <property type="match status" value="1"/>
</dbReference>
<dbReference type="InterPro" id="IPR043129">
    <property type="entry name" value="ATPase_NBD"/>
</dbReference>
<protein>
    <recommendedName>
        <fullName evidence="9">Acetate kinase</fullName>
        <ecNumber evidence="9">2.7.2.1</ecNumber>
    </recommendedName>
    <alternativeName>
        <fullName evidence="9">Acetokinase</fullName>
    </alternativeName>
</protein>
<dbReference type="NCBIfam" id="TIGR00016">
    <property type="entry name" value="ackA"/>
    <property type="match status" value="1"/>
</dbReference>
<dbReference type="EC" id="2.7.2.1" evidence="9"/>
<comment type="subcellular location">
    <subcellularLocation>
        <location evidence="9">Cytoplasm</location>
    </subcellularLocation>
</comment>
<feature type="binding site" evidence="9">
    <location>
        <begin position="325"/>
        <end position="329"/>
    </location>
    <ligand>
        <name>ATP</name>
        <dbReference type="ChEBI" id="CHEBI:30616"/>
    </ligand>
</feature>
<feature type="binding site" evidence="9">
    <location>
        <position position="20"/>
    </location>
    <ligand>
        <name>ATP</name>
        <dbReference type="ChEBI" id="CHEBI:30616"/>
    </ligand>
</feature>
<feature type="binding site" evidence="9">
    <location>
        <position position="379"/>
    </location>
    <ligand>
        <name>Mg(2+)</name>
        <dbReference type="ChEBI" id="CHEBI:18420"/>
    </ligand>
</feature>
<comment type="function">
    <text evidence="9">Catalyzes the formation of acetyl phosphate from acetate and ATP. Can also catalyze the reverse reaction.</text>
</comment>
<dbReference type="GO" id="GO:0005524">
    <property type="term" value="F:ATP binding"/>
    <property type="evidence" value="ECO:0007669"/>
    <property type="project" value="UniProtKB-KW"/>
</dbReference>
<dbReference type="UniPathway" id="UPA00340">
    <property type="reaction ID" value="UER00458"/>
</dbReference>
<comment type="cofactor">
    <cofactor evidence="9">
        <name>Mg(2+)</name>
        <dbReference type="ChEBI" id="CHEBI:18420"/>
    </cofactor>
    <cofactor evidence="9">
        <name>Mn(2+)</name>
        <dbReference type="ChEBI" id="CHEBI:29035"/>
    </cofactor>
    <text evidence="9">Mg(2+). Can also accept Mn(2+).</text>
</comment>
<feature type="site" description="Transition state stabilizer" evidence="9">
    <location>
        <position position="236"/>
    </location>
</feature>
<evidence type="ECO:0000313" key="12">
    <source>
        <dbReference type="Proteomes" id="UP000281955"/>
    </source>
</evidence>
<keyword evidence="12" id="KW-1185">Reference proteome</keyword>
<dbReference type="Gene3D" id="3.30.420.40">
    <property type="match status" value="2"/>
</dbReference>
<feature type="binding site" evidence="9">
    <location>
        <position position="13"/>
    </location>
    <ligand>
        <name>Mg(2+)</name>
        <dbReference type="ChEBI" id="CHEBI:18420"/>
    </ligand>
</feature>
<dbReference type="GO" id="GO:0006083">
    <property type="term" value="P:acetate metabolic process"/>
    <property type="evidence" value="ECO:0007669"/>
    <property type="project" value="TreeGrafter"/>
</dbReference>
<keyword evidence="2 9" id="KW-0963">Cytoplasm</keyword>
<evidence type="ECO:0000313" key="11">
    <source>
        <dbReference type="EMBL" id="RKS68569.1"/>
    </source>
</evidence>
<feature type="active site" description="Proton donor/acceptor" evidence="9">
    <location>
        <position position="143"/>
    </location>
</feature>
<evidence type="ECO:0000256" key="6">
    <source>
        <dbReference type="ARBA" id="ARBA00022777"/>
    </source>
</evidence>
<comment type="caution">
    <text evidence="11">The sequence shown here is derived from an EMBL/GenBank/DDBJ whole genome shotgun (WGS) entry which is preliminary data.</text>
</comment>
<keyword evidence="4 9" id="KW-0479">Metal-binding</keyword>
<feature type="binding site" evidence="9">
    <location>
        <begin position="277"/>
        <end position="279"/>
    </location>
    <ligand>
        <name>ATP</name>
        <dbReference type="ChEBI" id="CHEBI:30616"/>
    </ligand>
</feature>
<proteinExistence type="inferred from homology"/>
<dbReference type="Proteomes" id="UP000281955">
    <property type="component" value="Unassembled WGS sequence"/>
</dbReference>
<dbReference type="GO" id="GO:0008776">
    <property type="term" value="F:acetate kinase activity"/>
    <property type="evidence" value="ECO:0007669"/>
    <property type="project" value="UniProtKB-UniRule"/>
</dbReference>
<dbReference type="GO" id="GO:0006085">
    <property type="term" value="P:acetyl-CoA biosynthetic process"/>
    <property type="evidence" value="ECO:0007669"/>
    <property type="project" value="UniProtKB-UniRule"/>
</dbReference>
<evidence type="ECO:0000256" key="1">
    <source>
        <dbReference type="ARBA" id="ARBA00008748"/>
    </source>
</evidence>
<dbReference type="GO" id="GO:0005829">
    <property type="term" value="C:cytosol"/>
    <property type="evidence" value="ECO:0007669"/>
    <property type="project" value="TreeGrafter"/>
</dbReference>
<keyword evidence="7 9" id="KW-0067">ATP-binding</keyword>
<evidence type="ECO:0000256" key="4">
    <source>
        <dbReference type="ARBA" id="ARBA00022723"/>
    </source>
</evidence>
<reference evidence="11 12" key="1">
    <citation type="submission" date="2018-10" db="EMBL/GenBank/DDBJ databases">
        <title>Genomic Encyclopedia of Archaeal and Bacterial Type Strains, Phase II (KMG-II): from individual species to whole genera.</title>
        <authorList>
            <person name="Goeker M."/>
        </authorList>
    </citation>
    <scope>NUCLEOTIDE SEQUENCE [LARGE SCALE GENOMIC DNA]</scope>
    <source>
        <strain evidence="11 12">RP-AC37</strain>
    </source>
</reference>
<dbReference type="InParanoid" id="A0A420XKG2"/>
<feature type="binding site" evidence="9">
    <location>
        <position position="86"/>
    </location>
    <ligand>
        <name>substrate</name>
    </ligand>
</feature>
<comment type="similarity">
    <text evidence="1 9 10">Belongs to the acetokinase family.</text>
</comment>
<evidence type="ECO:0000256" key="8">
    <source>
        <dbReference type="ARBA" id="ARBA00022842"/>
    </source>
</evidence>